<organism evidence="3 4">
    <name type="scientific">Clostridium paraputrificum</name>
    <dbReference type="NCBI Taxonomy" id="29363"/>
    <lineage>
        <taxon>Bacteria</taxon>
        <taxon>Bacillati</taxon>
        <taxon>Bacillota</taxon>
        <taxon>Clostridia</taxon>
        <taxon>Eubacteriales</taxon>
        <taxon>Clostridiaceae</taxon>
        <taxon>Clostridium</taxon>
    </lineage>
</organism>
<accession>A0A174F6I2</accession>
<dbReference type="Gene3D" id="3.30.565.40">
    <property type="entry name" value="Fervidobacterium nodosum Rt17-B1 like"/>
    <property type="match status" value="1"/>
</dbReference>
<dbReference type="Pfam" id="PF11738">
    <property type="entry name" value="DUF3298"/>
    <property type="match status" value="1"/>
</dbReference>
<comment type="caution">
    <text evidence="3">The sequence shown here is derived from an EMBL/GenBank/DDBJ whole genome shotgun (WGS) entry which is preliminary data.</text>
</comment>
<evidence type="ECO:0000259" key="1">
    <source>
        <dbReference type="Pfam" id="PF11738"/>
    </source>
</evidence>
<sequence length="244" mass="28202">MSSKVLLSFSLIVINIINSFCPQVLLASETSKNEEEVRIVDKVIKEKDDYVDVDVIIPQISGISNKSKEAQINKEIENWTLEWIKDIRLIAKENFDTNVKPLGPYEANARYEVKSTRNPLSFYIDYYQFTGGAHGITTRKYYNIDKRSGEILKLNNLFKEKYDYASLINKQIQSEIDKNKDMYFTGKEGFQGIKDNQGFFIEGSNLVIFFAQYEIAPYAGGMPEFRIPLEIFKKGYVYDKINSK</sequence>
<dbReference type="AlphaFoldDB" id="A0A174F6I2"/>
<feature type="domain" description="DUF3298" evidence="1">
    <location>
        <begin position="155"/>
        <end position="229"/>
    </location>
</feature>
<keyword evidence="4" id="KW-1185">Reference proteome</keyword>
<name>A0A174F6I2_9CLOT</name>
<reference evidence="3 4" key="1">
    <citation type="submission" date="2016-06" db="EMBL/GenBank/DDBJ databases">
        <authorList>
            <person name="Kjaerup R.B."/>
            <person name="Dalgaard T.S."/>
            <person name="Juul-Madsen H.R."/>
        </authorList>
    </citation>
    <scope>NUCLEOTIDE SEQUENCE [LARGE SCALE GENOMIC DNA]</scope>
    <source>
        <strain evidence="3 4">373-A1</strain>
    </source>
</reference>
<dbReference type="Proteomes" id="UP000092714">
    <property type="component" value="Unassembled WGS sequence"/>
</dbReference>
<dbReference type="InterPro" id="IPR021729">
    <property type="entry name" value="DUF3298"/>
</dbReference>
<dbReference type="EMBL" id="MAPZ01000011">
    <property type="protein sequence ID" value="OBY11686.1"/>
    <property type="molecule type" value="Genomic_DNA"/>
</dbReference>
<protein>
    <recommendedName>
        <fullName evidence="5">Anti-sigma-V factor RsiV</fullName>
    </recommendedName>
</protein>
<evidence type="ECO:0000313" key="3">
    <source>
        <dbReference type="EMBL" id="OBY11686.1"/>
    </source>
</evidence>
<dbReference type="InterPro" id="IPR037126">
    <property type="entry name" value="PdaC/RsiV-like_sf"/>
</dbReference>
<proteinExistence type="predicted"/>
<dbReference type="OrthoDB" id="5637at2"/>
<dbReference type="eggNOG" id="COG5513">
    <property type="taxonomic scope" value="Bacteria"/>
</dbReference>
<dbReference type="InterPro" id="IPR025303">
    <property type="entry name" value="PdaC"/>
</dbReference>
<evidence type="ECO:0000313" key="4">
    <source>
        <dbReference type="Proteomes" id="UP000092714"/>
    </source>
</evidence>
<evidence type="ECO:0008006" key="5">
    <source>
        <dbReference type="Google" id="ProtNLM"/>
    </source>
</evidence>
<feature type="domain" description="Deacetylase PdaC" evidence="2">
    <location>
        <begin position="44"/>
        <end position="137"/>
    </location>
</feature>
<dbReference type="RefSeq" id="WP_051195895.1">
    <property type="nucleotide sequence ID" value="NZ_CABHIH010000002.1"/>
</dbReference>
<dbReference type="Gene3D" id="3.90.640.20">
    <property type="entry name" value="Heat-shock cognate protein, ATPase"/>
    <property type="match status" value="1"/>
</dbReference>
<evidence type="ECO:0000259" key="2">
    <source>
        <dbReference type="Pfam" id="PF13739"/>
    </source>
</evidence>
<dbReference type="Pfam" id="PF13739">
    <property type="entry name" value="PdaC"/>
    <property type="match status" value="1"/>
</dbReference>
<dbReference type="GeneID" id="42777693"/>
<gene>
    <name evidence="3" type="ORF">CP373A1_04655</name>
</gene>